<organism evidence="2 3">
    <name type="scientific">Hydnum rufescens UP504</name>
    <dbReference type="NCBI Taxonomy" id="1448309"/>
    <lineage>
        <taxon>Eukaryota</taxon>
        <taxon>Fungi</taxon>
        <taxon>Dikarya</taxon>
        <taxon>Basidiomycota</taxon>
        <taxon>Agaricomycotina</taxon>
        <taxon>Agaricomycetes</taxon>
        <taxon>Cantharellales</taxon>
        <taxon>Hydnaceae</taxon>
        <taxon>Hydnum</taxon>
    </lineage>
</organism>
<dbReference type="Pfam" id="PF10209">
    <property type="entry name" value="DUF2340"/>
    <property type="match status" value="1"/>
</dbReference>
<dbReference type="AlphaFoldDB" id="A0A9P6AZH3"/>
<protein>
    <submittedName>
        <fullName evidence="2">Uncharacterized protein</fullName>
    </submittedName>
</protein>
<dbReference type="OrthoDB" id="937at2759"/>
<accession>A0A9P6AZH3</accession>
<name>A0A9P6AZH3_9AGAM</name>
<evidence type="ECO:0000313" key="3">
    <source>
        <dbReference type="Proteomes" id="UP000886523"/>
    </source>
</evidence>
<gene>
    <name evidence="2" type="ORF">BS47DRAFT_1328638</name>
</gene>
<reference evidence="2" key="1">
    <citation type="journal article" date="2020" name="Nat. Commun.">
        <title>Large-scale genome sequencing of mycorrhizal fungi provides insights into the early evolution of symbiotic traits.</title>
        <authorList>
            <person name="Miyauchi S."/>
            <person name="Kiss E."/>
            <person name="Kuo A."/>
            <person name="Drula E."/>
            <person name="Kohler A."/>
            <person name="Sanchez-Garcia M."/>
            <person name="Morin E."/>
            <person name="Andreopoulos B."/>
            <person name="Barry K.W."/>
            <person name="Bonito G."/>
            <person name="Buee M."/>
            <person name="Carver A."/>
            <person name="Chen C."/>
            <person name="Cichocki N."/>
            <person name="Clum A."/>
            <person name="Culley D."/>
            <person name="Crous P.W."/>
            <person name="Fauchery L."/>
            <person name="Girlanda M."/>
            <person name="Hayes R.D."/>
            <person name="Keri Z."/>
            <person name="LaButti K."/>
            <person name="Lipzen A."/>
            <person name="Lombard V."/>
            <person name="Magnuson J."/>
            <person name="Maillard F."/>
            <person name="Murat C."/>
            <person name="Nolan M."/>
            <person name="Ohm R.A."/>
            <person name="Pangilinan J."/>
            <person name="Pereira M.F."/>
            <person name="Perotto S."/>
            <person name="Peter M."/>
            <person name="Pfister S."/>
            <person name="Riley R."/>
            <person name="Sitrit Y."/>
            <person name="Stielow J.B."/>
            <person name="Szollosi G."/>
            <person name="Zifcakova L."/>
            <person name="Stursova M."/>
            <person name="Spatafora J.W."/>
            <person name="Tedersoo L."/>
            <person name="Vaario L.M."/>
            <person name="Yamada A."/>
            <person name="Yan M."/>
            <person name="Wang P."/>
            <person name="Xu J."/>
            <person name="Bruns T."/>
            <person name="Baldrian P."/>
            <person name="Vilgalys R."/>
            <person name="Dunand C."/>
            <person name="Henrissat B."/>
            <person name="Grigoriev I.V."/>
            <person name="Hibbett D."/>
            <person name="Nagy L.G."/>
            <person name="Martin F.M."/>
        </authorList>
    </citation>
    <scope>NUCLEOTIDE SEQUENCE</scope>
    <source>
        <strain evidence="2">UP504</strain>
    </source>
</reference>
<dbReference type="Proteomes" id="UP000886523">
    <property type="component" value="Unassembled WGS sequence"/>
</dbReference>
<comment type="caution">
    <text evidence="2">The sequence shown here is derived from an EMBL/GenBank/DDBJ whole genome shotgun (WGS) entry which is preliminary data.</text>
</comment>
<dbReference type="InterPro" id="IPR018794">
    <property type="entry name" value="UPF0538"/>
</dbReference>
<comment type="similarity">
    <text evidence="1">Belongs to the UPF0538 family.</text>
</comment>
<evidence type="ECO:0000256" key="1">
    <source>
        <dbReference type="ARBA" id="ARBA00007176"/>
    </source>
</evidence>
<sequence>MTATSGEEDVLANLALPLTAATITVRVIKSFIYRTEKGLVLHNVNLETTTVGDLKERVRQALSESPGWKAYRKVVLDTLKLYTKAHGAKSQNLIINLENDEWILNNDSETLASLGFENETEVSFFNRMEYDAFKLNPETKWD</sequence>
<proteinExistence type="inferred from homology"/>
<dbReference type="PANTHER" id="PTHR18444">
    <property type="entry name" value="UPF0538 FAMILY MEMBER"/>
    <property type="match status" value="1"/>
</dbReference>
<evidence type="ECO:0000313" key="2">
    <source>
        <dbReference type="EMBL" id="KAF9514873.1"/>
    </source>
</evidence>
<dbReference type="EMBL" id="MU128956">
    <property type="protein sequence ID" value="KAF9514873.1"/>
    <property type="molecule type" value="Genomic_DNA"/>
</dbReference>
<dbReference type="PANTHER" id="PTHR18444:SF9">
    <property type="entry name" value="UPF0538 PROTEIN C2ORF76"/>
    <property type="match status" value="1"/>
</dbReference>
<keyword evidence="3" id="KW-1185">Reference proteome</keyword>